<dbReference type="AlphaFoldDB" id="A0A8J7DRP2"/>
<dbReference type="PANTHER" id="PTHR39550:SF1">
    <property type="entry name" value="SLL0658 PROTEIN"/>
    <property type="match status" value="1"/>
</dbReference>
<dbReference type="EMBL" id="JADEXG010000044">
    <property type="protein sequence ID" value="MBE9078994.1"/>
    <property type="molecule type" value="Genomic_DNA"/>
</dbReference>
<dbReference type="PANTHER" id="PTHR39550">
    <property type="entry name" value="SLL0658 PROTEIN"/>
    <property type="match status" value="1"/>
</dbReference>
<dbReference type="Proteomes" id="UP000636505">
    <property type="component" value="Unassembled WGS sequence"/>
</dbReference>
<protein>
    <submittedName>
        <fullName evidence="1">DUF3368 domain-containing protein</fullName>
    </submittedName>
</protein>
<dbReference type="RefSeq" id="WP_193909451.1">
    <property type="nucleotide sequence ID" value="NZ_JADEXG010000044.1"/>
</dbReference>
<comment type="caution">
    <text evidence="1">The sequence shown here is derived from an EMBL/GenBank/DDBJ whole genome shotgun (WGS) entry which is preliminary data.</text>
</comment>
<reference evidence="1" key="1">
    <citation type="submission" date="2020-10" db="EMBL/GenBank/DDBJ databases">
        <authorList>
            <person name="Castelo-Branco R."/>
            <person name="Eusebio N."/>
            <person name="Adriana R."/>
            <person name="Vieira A."/>
            <person name="Brugerolle De Fraissinette N."/>
            <person name="Rezende De Castro R."/>
            <person name="Schneider M.P."/>
            <person name="Vasconcelos V."/>
            <person name="Leao P.N."/>
        </authorList>
    </citation>
    <scope>NUCLEOTIDE SEQUENCE</scope>
    <source>
        <strain evidence="1">LEGE 07310</strain>
    </source>
</reference>
<accession>A0A8J7DRP2</accession>
<sequence>MVKLVVSNTSPLSNLGVIGKLPLLRQIYPKLIVPSAVYKELAKFPTIQGELSALVQCGWLKVLPVKNQAMLKILSNRLDPGEAAAISLAIEIKAHRLLIDERLGRQTAIEYGLKIRGILGILANAKALGMISALRPILDELIEQAGFWVSPVLYQRILKDAGEI</sequence>
<dbReference type="InterPro" id="IPR021799">
    <property type="entry name" value="PIN-like_prokaryotic"/>
</dbReference>
<organism evidence="1 2">
    <name type="scientific">Vasconcelosia minhoensis LEGE 07310</name>
    <dbReference type="NCBI Taxonomy" id="915328"/>
    <lineage>
        <taxon>Bacteria</taxon>
        <taxon>Bacillati</taxon>
        <taxon>Cyanobacteriota</taxon>
        <taxon>Cyanophyceae</taxon>
        <taxon>Nodosilineales</taxon>
        <taxon>Cymatolegaceae</taxon>
        <taxon>Vasconcelosia</taxon>
        <taxon>Vasconcelosia minhoensis</taxon>
    </lineage>
</organism>
<dbReference type="Pfam" id="PF11848">
    <property type="entry name" value="DUF3368"/>
    <property type="match status" value="1"/>
</dbReference>
<keyword evidence="2" id="KW-1185">Reference proteome</keyword>
<evidence type="ECO:0000313" key="1">
    <source>
        <dbReference type="EMBL" id="MBE9078994.1"/>
    </source>
</evidence>
<proteinExistence type="predicted"/>
<evidence type="ECO:0000313" key="2">
    <source>
        <dbReference type="Proteomes" id="UP000636505"/>
    </source>
</evidence>
<gene>
    <name evidence="1" type="ORF">IQ241_17110</name>
</gene>
<name>A0A8J7DRP2_9CYAN</name>